<accession>A0A0G2EEK3</accession>
<dbReference type="CDD" id="cd14273">
    <property type="entry name" value="UBA_TAP-C_like"/>
    <property type="match status" value="1"/>
</dbReference>
<dbReference type="SMART" id="SM00594">
    <property type="entry name" value="UAS"/>
    <property type="match status" value="1"/>
</dbReference>
<dbReference type="Gene3D" id="3.40.30.10">
    <property type="entry name" value="Glutaredoxin"/>
    <property type="match status" value="1"/>
</dbReference>
<evidence type="ECO:0000313" key="3">
    <source>
        <dbReference type="EMBL" id="KKY20859.1"/>
    </source>
</evidence>
<dbReference type="GO" id="GO:0005783">
    <property type="term" value="C:endoplasmic reticulum"/>
    <property type="evidence" value="ECO:0007669"/>
    <property type="project" value="TreeGrafter"/>
</dbReference>
<gene>
    <name evidence="3" type="ORF">UCRPC4_g04020</name>
</gene>
<evidence type="ECO:0000256" key="1">
    <source>
        <dbReference type="SAM" id="MobiDB-lite"/>
    </source>
</evidence>
<dbReference type="Gene3D" id="1.10.8.10">
    <property type="entry name" value="DNA helicase RuvA subunit, C-terminal domain"/>
    <property type="match status" value="1"/>
</dbReference>
<dbReference type="Proteomes" id="UP000053317">
    <property type="component" value="Unassembled WGS sequence"/>
</dbReference>
<feature type="region of interest" description="Disordered" evidence="1">
    <location>
        <begin position="328"/>
        <end position="380"/>
    </location>
</feature>
<reference evidence="3 4" key="2">
    <citation type="submission" date="2015-05" db="EMBL/GenBank/DDBJ databases">
        <authorList>
            <person name="Morales-Cruz A."/>
            <person name="Amrine K.C."/>
            <person name="Cantu D."/>
        </authorList>
    </citation>
    <scope>NUCLEOTIDE SEQUENCE [LARGE SCALE GENOMIC DNA]</scope>
    <source>
        <strain evidence="3">UCRPC4</strain>
    </source>
</reference>
<feature type="compositionally biased region" description="Basic and acidic residues" evidence="1">
    <location>
        <begin position="338"/>
        <end position="380"/>
    </location>
</feature>
<dbReference type="PANTHER" id="PTHR23322:SF1">
    <property type="entry name" value="FAS-ASSOCIATED FACTOR 2"/>
    <property type="match status" value="1"/>
</dbReference>
<dbReference type="InterPro" id="IPR050730">
    <property type="entry name" value="UBX_domain-protein"/>
</dbReference>
<dbReference type="InterPro" id="IPR009060">
    <property type="entry name" value="UBA-like_sf"/>
</dbReference>
<feature type="region of interest" description="Disordered" evidence="1">
    <location>
        <begin position="62"/>
        <end position="97"/>
    </location>
</feature>
<dbReference type="InterPro" id="IPR006577">
    <property type="entry name" value="UAS"/>
</dbReference>
<feature type="domain" description="UAS" evidence="2">
    <location>
        <begin position="178"/>
        <end position="312"/>
    </location>
</feature>
<dbReference type="SUPFAM" id="SSF54236">
    <property type="entry name" value="Ubiquitin-like"/>
    <property type="match status" value="1"/>
</dbReference>
<comment type="caution">
    <text evidence="3">The sequence shown here is derived from an EMBL/GenBank/DDBJ whole genome shotgun (WGS) entry which is preliminary data.</text>
</comment>
<dbReference type="GO" id="GO:0043130">
    <property type="term" value="F:ubiquitin binding"/>
    <property type="evidence" value="ECO:0007669"/>
    <property type="project" value="TreeGrafter"/>
</dbReference>
<evidence type="ECO:0000313" key="4">
    <source>
        <dbReference type="Proteomes" id="UP000053317"/>
    </source>
</evidence>
<name>A0A0G2EEK3_PHACM</name>
<dbReference type="SUPFAM" id="SSF46934">
    <property type="entry name" value="UBA-like"/>
    <property type="match status" value="1"/>
</dbReference>
<dbReference type="InterPro" id="IPR029071">
    <property type="entry name" value="Ubiquitin-like_domsf"/>
</dbReference>
<sequence>MSAPDIGQLSESQQLALQTYTSVTDQDPIAAIPLLQRSEWNVQIAIAKFFDGEQPDPVAEARASMDSLPSTSARRTQNLQYDNVSPSRTPRRPPGDTVTNVDLQSSHQPTYQAPLILSLLFTPFSILYRVISTVLSPLGTLFPFLPRLLSRFSPNGSTSRPGNTSGRRTLAPRDNAQRFIRELAEEYGTSAQSLPFIESGFNLTLDNAKSQLKYLLVVLLSPEHDDTSHWVRNTLLSTQFLTFVRDHGSEIVLWGGNVQDSEAYQVADQLRCTKFPFAALIVHTPDVSSSAMSVVCRAAGSTTPSELVAKLATAITANNEALTRLRAQRSEQQAQRNLRQEQDSAYERSLARDRERARQRREEEAARAAAEKAALEHAAAEERRIHDEQLWRIWKKASLPPEPANDFIRVRIRIPDPNDEANMRTVTRKFSTSAKVEDVYAFVECFDVDEGPSKEGHLEDMSNFDFVYAFRLVSQLPPRTIYDVKTDEPVGKAIGNMVTLNVERVDEEEDDEDEAN</sequence>
<dbReference type="PANTHER" id="PTHR23322">
    <property type="entry name" value="FAS-ASSOCIATED PROTEIN"/>
    <property type="match status" value="1"/>
</dbReference>
<protein>
    <submittedName>
        <fullName evidence="3">Putative ubx domain protein</fullName>
    </submittedName>
</protein>
<evidence type="ECO:0000259" key="2">
    <source>
        <dbReference type="SMART" id="SM00594"/>
    </source>
</evidence>
<dbReference type="Gene3D" id="3.10.20.90">
    <property type="entry name" value="Phosphatidylinositol 3-kinase Catalytic Subunit, Chain A, domain 1"/>
    <property type="match status" value="1"/>
</dbReference>
<keyword evidence="4" id="KW-1185">Reference proteome</keyword>
<dbReference type="SUPFAM" id="SSF52833">
    <property type="entry name" value="Thioredoxin-like"/>
    <property type="match status" value="1"/>
</dbReference>
<dbReference type="EMBL" id="LCWF01000092">
    <property type="protein sequence ID" value="KKY20859.1"/>
    <property type="molecule type" value="Genomic_DNA"/>
</dbReference>
<dbReference type="GO" id="GO:0036503">
    <property type="term" value="P:ERAD pathway"/>
    <property type="evidence" value="ECO:0007669"/>
    <property type="project" value="TreeGrafter"/>
</dbReference>
<dbReference type="AlphaFoldDB" id="A0A0G2EEK3"/>
<reference evidence="3 4" key="1">
    <citation type="submission" date="2015-05" db="EMBL/GenBank/DDBJ databases">
        <title>Distinctive expansion of gene families associated with plant cell wall degradation and secondary metabolism in the genomes of grapevine trunk pathogens.</title>
        <authorList>
            <person name="Lawrence D.P."/>
            <person name="Travadon R."/>
            <person name="Rolshausen P.E."/>
            <person name="Baumgartner K."/>
        </authorList>
    </citation>
    <scope>NUCLEOTIDE SEQUENCE [LARGE SCALE GENOMIC DNA]</scope>
    <source>
        <strain evidence="3">UCRPC4</strain>
    </source>
</reference>
<organism evidence="3 4">
    <name type="scientific">Phaeomoniella chlamydospora</name>
    <name type="common">Phaeoacremonium chlamydosporum</name>
    <dbReference type="NCBI Taxonomy" id="158046"/>
    <lineage>
        <taxon>Eukaryota</taxon>
        <taxon>Fungi</taxon>
        <taxon>Dikarya</taxon>
        <taxon>Ascomycota</taxon>
        <taxon>Pezizomycotina</taxon>
        <taxon>Eurotiomycetes</taxon>
        <taxon>Chaetothyriomycetidae</taxon>
        <taxon>Phaeomoniellales</taxon>
        <taxon>Phaeomoniellaceae</taxon>
        <taxon>Phaeomoniella</taxon>
    </lineage>
</organism>
<dbReference type="InterPro" id="IPR036249">
    <property type="entry name" value="Thioredoxin-like_sf"/>
</dbReference>
<proteinExistence type="predicted"/>
<dbReference type="OrthoDB" id="1026733at2759"/>
<feature type="compositionally biased region" description="Polar residues" evidence="1">
    <location>
        <begin position="67"/>
        <end position="88"/>
    </location>
</feature>
<dbReference type="Pfam" id="PF14555">
    <property type="entry name" value="UBA_4"/>
    <property type="match status" value="1"/>
</dbReference>